<dbReference type="STRING" id="1036808.A0A0C3DUM0"/>
<organism evidence="10 11">
    <name type="scientific">Scleroderma citrinum Foug A</name>
    <dbReference type="NCBI Taxonomy" id="1036808"/>
    <lineage>
        <taxon>Eukaryota</taxon>
        <taxon>Fungi</taxon>
        <taxon>Dikarya</taxon>
        <taxon>Basidiomycota</taxon>
        <taxon>Agaricomycotina</taxon>
        <taxon>Agaricomycetes</taxon>
        <taxon>Agaricomycetidae</taxon>
        <taxon>Boletales</taxon>
        <taxon>Sclerodermatineae</taxon>
        <taxon>Sclerodermataceae</taxon>
        <taxon>Scleroderma</taxon>
    </lineage>
</organism>
<dbReference type="Pfam" id="PF00096">
    <property type="entry name" value="zf-C2H2"/>
    <property type="match status" value="1"/>
</dbReference>
<dbReference type="EMBL" id="KN822029">
    <property type="protein sequence ID" value="KIM64315.1"/>
    <property type="molecule type" value="Genomic_DNA"/>
</dbReference>
<protein>
    <recommendedName>
        <fullName evidence="9">C2H2-type domain-containing protein</fullName>
    </recommendedName>
</protein>
<comment type="subcellular location">
    <subcellularLocation>
        <location evidence="1">Nucleus</location>
    </subcellularLocation>
</comment>
<gene>
    <name evidence="10" type="ORF">SCLCIDRAFT_1213414</name>
</gene>
<keyword evidence="3" id="KW-0677">Repeat</keyword>
<dbReference type="Proteomes" id="UP000053989">
    <property type="component" value="Unassembled WGS sequence"/>
</dbReference>
<dbReference type="GO" id="GO:0000978">
    <property type="term" value="F:RNA polymerase II cis-regulatory region sequence-specific DNA binding"/>
    <property type="evidence" value="ECO:0007669"/>
    <property type="project" value="TreeGrafter"/>
</dbReference>
<dbReference type="GO" id="GO:0005667">
    <property type="term" value="C:transcription regulator complex"/>
    <property type="evidence" value="ECO:0007669"/>
    <property type="project" value="TreeGrafter"/>
</dbReference>
<sequence length="87" mass="9921">MSSLPRTRVATQAMLEANARHRAHLAQFECSECGQKFTAQFSLKRHQQSHTGELLYVCSIPGCGQKFFNSSDCKRHEMSVRRHANLQ</sequence>
<dbReference type="Gene3D" id="3.30.160.60">
    <property type="entry name" value="Classic Zinc Finger"/>
    <property type="match status" value="2"/>
</dbReference>
<dbReference type="GO" id="GO:0031519">
    <property type="term" value="C:PcG protein complex"/>
    <property type="evidence" value="ECO:0007669"/>
    <property type="project" value="TreeGrafter"/>
</dbReference>
<keyword evidence="11" id="KW-1185">Reference proteome</keyword>
<dbReference type="FunFam" id="3.30.160.60:FF:000204">
    <property type="entry name" value="Zinc finger protein 331"/>
    <property type="match status" value="1"/>
</dbReference>
<feature type="domain" description="C2H2-type" evidence="9">
    <location>
        <begin position="56"/>
        <end position="87"/>
    </location>
</feature>
<evidence type="ECO:0000256" key="4">
    <source>
        <dbReference type="ARBA" id="ARBA00022771"/>
    </source>
</evidence>
<reference evidence="10 11" key="1">
    <citation type="submission" date="2014-04" db="EMBL/GenBank/DDBJ databases">
        <authorList>
            <consortium name="DOE Joint Genome Institute"/>
            <person name="Kuo A."/>
            <person name="Kohler A."/>
            <person name="Nagy L.G."/>
            <person name="Floudas D."/>
            <person name="Copeland A."/>
            <person name="Barry K.W."/>
            <person name="Cichocki N."/>
            <person name="Veneault-Fourrey C."/>
            <person name="LaButti K."/>
            <person name="Lindquist E.A."/>
            <person name="Lipzen A."/>
            <person name="Lundell T."/>
            <person name="Morin E."/>
            <person name="Murat C."/>
            <person name="Sun H."/>
            <person name="Tunlid A."/>
            <person name="Henrissat B."/>
            <person name="Grigoriev I.V."/>
            <person name="Hibbett D.S."/>
            <person name="Martin F."/>
            <person name="Nordberg H.P."/>
            <person name="Cantor M.N."/>
            <person name="Hua S.X."/>
        </authorList>
    </citation>
    <scope>NUCLEOTIDE SEQUENCE [LARGE SCALE GENOMIC DNA]</scope>
    <source>
        <strain evidence="10 11">Foug A</strain>
    </source>
</reference>
<evidence type="ECO:0000256" key="5">
    <source>
        <dbReference type="ARBA" id="ARBA00022833"/>
    </source>
</evidence>
<dbReference type="HOGENOM" id="CLU_002678_42_21_1"/>
<proteinExistence type="predicted"/>
<dbReference type="InterPro" id="IPR013087">
    <property type="entry name" value="Znf_C2H2_type"/>
</dbReference>
<dbReference type="GO" id="GO:0008270">
    <property type="term" value="F:zinc ion binding"/>
    <property type="evidence" value="ECO:0007669"/>
    <property type="project" value="UniProtKB-KW"/>
</dbReference>
<evidence type="ECO:0000256" key="2">
    <source>
        <dbReference type="ARBA" id="ARBA00022723"/>
    </source>
</evidence>
<keyword evidence="6" id="KW-0238">DNA-binding</keyword>
<dbReference type="PROSITE" id="PS50157">
    <property type="entry name" value="ZINC_FINGER_C2H2_2"/>
    <property type="match status" value="2"/>
</dbReference>
<evidence type="ECO:0000259" key="9">
    <source>
        <dbReference type="PROSITE" id="PS50157"/>
    </source>
</evidence>
<reference evidence="11" key="2">
    <citation type="submission" date="2015-01" db="EMBL/GenBank/DDBJ databases">
        <title>Evolutionary Origins and Diversification of the Mycorrhizal Mutualists.</title>
        <authorList>
            <consortium name="DOE Joint Genome Institute"/>
            <consortium name="Mycorrhizal Genomics Consortium"/>
            <person name="Kohler A."/>
            <person name="Kuo A."/>
            <person name="Nagy L.G."/>
            <person name="Floudas D."/>
            <person name="Copeland A."/>
            <person name="Barry K.W."/>
            <person name="Cichocki N."/>
            <person name="Veneault-Fourrey C."/>
            <person name="LaButti K."/>
            <person name="Lindquist E.A."/>
            <person name="Lipzen A."/>
            <person name="Lundell T."/>
            <person name="Morin E."/>
            <person name="Murat C."/>
            <person name="Riley R."/>
            <person name="Ohm R."/>
            <person name="Sun H."/>
            <person name="Tunlid A."/>
            <person name="Henrissat B."/>
            <person name="Grigoriev I.V."/>
            <person name="Hibbett D.S."/>
            <person name="Martin F."/>
        </authorList>
    </citation>
    <scope>NUCLEOTIDE SEQUENCE [LARGE SCALE GENOMIC DNA]</scope>
    <source>
        <strain evidence="11">Foug A</strain>
    </source>
</reference>
<evidence type="ECO:0000256" key="1">
    <source>
        <dbReference type="ARBA" id="ARBA00004123"/>
    </source>
</evidence>
<evidence type="ECO:0000256" key="6">
    <source>
        <dbReference type="ARBA" id="ARBA00023125"/>
    </source>
</evidence>
<dbReference type="SMART" id="SM00355">
    <property type="entry name" value="ZnF_C2H2"/>
    <property type="match status" value="2"/>
</dbReference>
<feature type="domain" description="C2H2-type" evidence="9">
    <location>
        <begin position="28"/>
        <end position="55"/>
    </location>
</feature>
<dbReference type="GO" id="GO:0000785">
    <property type="term" value="C:chromatin"/>
    <property type="evidence" value="ECO:0007669"/>
    <property type="project" value="TreeGrafter"/>
</dbReference>
<name>A0A0C3DUM0_9AGAM</name>
<dbReference type="InterPro" id="IPR036236">
    <property type="entry name" value="Znf_C2H2_sf"/>
</dbReference>
<dbReference type="PANTHER" id="PTHR14003:SF23">
    <property type="entry name" value="ZINC FINGER PROTEIN 143"/>
    <property type="match status" value="1"/>
</dbReference>
<evidence type="ECO:0000313" key="10">
    <source>
        <dbReference type="EMBL" id="KIM64315.1"/>
    </source>
</evidence>
<keyword evidence="2" id="KW-0479">Metal-binding</keyword>
<accession>A0A0C3DUM0</accession>
<dbReference type="AlphaFoldDB" id="A0A0C3DUM0"/>
<dbReference type="GO" id="GO:0000981">
    <property type="term" value="F:DNA-binding transcription factor activity, RNA polymerase II-specific"/>
    <property type="evidence" value="ECO:0007669"/>
    <property type="project" value="TreeGrafter"/>
</dbReference>
<evidence type="ECO:0000313" key="11">
    <source>
        <dbReference type="Proteomes" id="UP000053989"/>
    </source>
</evidence>
<keyword evidence="5" id="KW-0862">Zinc</keyword>
<dbReference type="PROSITE" id="PS00028">
    <property type="entry name" value="ZINC_FINGER_C2H2_1"/>
    <property type="match status" value="1"/>
</dbReference>
<dbReference type="OrthoDB" id="6077919at2759"/>
<keyword evidence="4 8" id="KW-0863">Zinc-finger</keyword>
<dbReference type="InParanoid" id="A0A0C3DUM0"/>
<evidence type="ECO:0000256" key="8">
    <source>
        <dbReference type="PROSITE-ProRule" id="PRU00042"/>
    </source>
</evidence>
<dbReference type="SUPFAM" id="SSF57667">
    <property type="entry name" value="beta-beta-alpha zinc fingers"/>
    <property type="match status" value="1"/>
</dbReference>
<keyword evidence="7" id="KW-0539">Nucleus</keyword>
<evidence type="ECO:0000256" key="7">
    <source>
        <dbReference type="ARBA" id="ARBA00023242"/>
    </source>
</evidence>
<evidence type="ECO:0000256" key="3">
    <source>
        <dbReference type="ARBA" id="ARBA00022737"/>
    </source>
</evidence>
<dbReference type="PANTHER" id="PTHR14003">
    <property type="entry name" value="TRANSCRIPTIONAL REPRESSOR PROTEIN YY"/>
    <property type="match status" value="1"/>
</dbReference>